<keyword evidence="1" id="KW-0472">Membrane</keyword>
<keyword evidence="1" id="KW-1133">Transmembrane helix</keyword>
<accession>A0A8B6F1J4</accession>
<gene>
    <name evidence="2" type="ORF">MGAL_10B075377</name>
</gene>
<dbReference type="Proteomes" id="UP000596742">
    <property type="component" value="Unassembled WGS sequence"/>
</dbReference>
<name>A0A8B6F1J4_MYTGA</name>
<evidence type="ECO:0000313" key="3">
    <source>
        <dbReference type="Proteomes" id="UP000596742"/>
    </source>
</evidence>
<dbReference type="OrthoDB" id="6134084at2759"/>
<protein>
    <recommendedName>
        <fullName evidence="4">Farnesoic acid O-methyl transferase domain-containing protein</fullName>
    </recommendedName>
</protein>
<evidence type="ECO:0000313" key="2">
    <source>
        <dbReference type="EMBL" id="VDI42269.1"/>
    </source>
</evidence>
<reference evidence="2" key="1">
    <citation type="submission" date="2018-11" db="EMBL/GenBank/DDBJ databases">
        <authorList>
            <person name="Alioto T."/>
            <person name="Alioto T."/>
        </authorList>
    </citation>
    <scope>NUCLEOTIDE SEQUENCE</scope>
</reference>
<evidence type="ECO:0008006" key="4">
    <source>
        <dbReference type="Google" id="ProtNLM"/>
    </source>
</evidence>
<dbReference type="AlphaFoldDB" id="A0A8B6F1J4"/>
<organism evidence="2 3">
    <name type="scientific">Mytilus galloprovincialis</name>
    <name type="common">Mediterranean mussel</name>
    <dbReference type="NCBI Taxonomy" id="29158"/>
    <lineage>
        <taxon>Eukaryota</taxon>
        <taxon>Metazoa</taxon>
        <taxon>Spiralia</taxon>
        <taxon>Lophotrochozoa</taxon>
        <taxon>Mollusca</taxon>
        <taxon>Bivalvia</taxon>
        <taxon>Autobranchia</taxon>
        <taxon>Pteriomorphia</taxon>
        <taxon>Mytilida</taxon>
        <taxon>Mytiloidea</taxon>
        <taxon>Mytilidae</taxon>
        <taxon>Mytilinae</taxon>
        <taxon>Mytilus</taxon>
    </lineage>
</organism>
<sequence length="246" mass="27548">MNITGQTSITFQIKACYDVRILLGNSGTENSDRLFYTVIVGTEFLQIQTQLWILSGLNCSDYVDLWISWSTIFKAGTGTNIGEDIIGTYPGSFMNKYINYVEVVSTYQAYWILELPDNLKNACTSMIPGSNDTAIETIKTTSPTSNIIQTERSATEPRCTCSCDNITNTPLTNDELIQKIEQLRSELTVDKKKTSRYKRSLISTADDRSSSKCIGSFSVVVLAIVICVIVLMDFCHYSLKIFPQKK</sequence>
<dbReference type="EMBL" id="UYJE01005993">
    <property type="protein sequence ID" value="VDI42269.1"/>
    <property type="molecule type" value="Genomic_DNA"/>
</dbReference>
<evidence type="ECO:0000256" key="1">
    <source>
        <dbReference type="SAM" id="Phobius"/>
    </source>
</evidence>
<comment type="caution">
    <text evidence="2">The sequence shown here is derived from an EMBL/GenBank/DDBJ whole genome shotgun (WGS) entry which is preliminary data.</text>
</comment>
<keyword evidence="1" id="KW-0812">Transmembrane</keyword>
<keyword evidence="3" id="KW-1185">Reference proteome</keyword>
<feature type="transmembrane region" description="Helical" evidence="1">
    <location>
        <begin position="217"/>
        <end position="239"/>
    </location>
</feature>
<proteinExistence type="predicted"/>